<protein>
    <submittedName>
        <fullName evidence="3">Uncharacterized protein</fullName>
    </submittedName>
</protein>
<name>A0A6J5N3T8_9CAUD</name>
<accession>A0A6J5N3T8</accession>
<sequence length="622" mass="66994">MAETKVINLEVKTNIGGLKKEVDATAQSVTNLGTATQDATNKSKAFSDVKNVITSMVPGLKAAEGGVNGFSGSLKALLANPVILVVTGIVAALKFVYEAFQSNVKIGKEIAAVWEGLSGVGSQIIDSVMGMVRAFGYAAKAAYEFITLDFEGASKSMQMANSEASESYNQLTKAVDGTTFSILRGLEKQQQANNKAKKVQAVTQSEVNKLLVQSREILTDETTSIKEKKKALEEVTKAETASSKEKVRTASIDLWILKEKAKALGGQAEVKMKGEIRDATIALNEAETENAMTGIKLNKQRKMLLRQEMADQKALIDAQKELSKERIEREKARLAAKKISDKEYVDAVLKAQKELDDEINKIAQEQLAKQKADQLARNEQAKKDEQDIYDNAKGFLQASIIDNENNIQAKRDLLEVEKEILLQNKELTEGEIAAIEAKYAKDRKQLDDDEIARKRRLEGDKLQAVKDGLTTIGNLAELFAGKSRKQQQTAFNIQKAANIASATIDTYRSVQSAIASTPGGPIIKALAGGVVLTAGLLNIKKIASTKFDAGGSTGGGGGSTPSGGGGGAEPQSVITPNFNIVGNNGTNQLKQLQQAPIQAYVVSGEMSTQQSLDRNRLRNATL</sequence>
<proteinExistence type="predicted"/>
<dbReference type="EMBL" id="LR796594">
    <property type="protein sequence ID" value="CAB4153392.1"/>
    <property type="molecule type" value="Genomic_DNA"/>
</dbReference>
<evidence type="ECO:0000256" key="2">
    <source>
        <dbReference type="SAM" id="MobiDB-lite"/>
    </source>
</evidence>
<evidence type="ECO:0000256" key="1">
    <source>
        <dbReference type="SAM" id="Coils"/>
    </source>
</evidence>
<keyword evidence="1" id="KW-0175">Coiled coil</keyword>
<organism evidence="3">
    <name type="scientific">uncultured Caudovirales phage</name>
    <dbReference type="NCBI Taxonomy" id="2100421"/>
    <lineage>
        <taxon>Viruses</taxon>
        <taxon>Duplodnaviria</taxon>
        <taxon>Heunggongvirae</taxon>
        <taxon>Uroviricota</taxon>
        <taxon>Caudoviricetes</taxon>
        <taxon>Peduoviridae</taxon>
        <taxon>Maltschvirus</taxon>
        <taxon>Maltschvirus maltsch</taxon>
    </lineage>
</organism>
<feature type="region of interest" description="Disordered" evidence="2">
    <location>
        <begin position="548"/>
        <end position="580"/>
    </location>
</feature>
<feature type="compositionally biased region" description="Gly residues" evidence="2">
    <location>
        <begin position="551"/>
        <end position="568"/>
    </location>
</feature>
<feature type="coiled-coil region" evidence="1">
    <location>
        <begin position="315"/>
        <end position="384"/>
    </location>
</feature>
<evidence type="ECO:0000313" key="3">
    <source>
        <dbReference type="EMBL" id="CAB4153392.1"/>
    </source>
</evidence>
<reference evidence="3" key="1">
    <citation type="submission" date="2020-04" db="EMBL/GenBank/DDBJ databases">
        <authorList>
            <person name="Chiriac C."/>
            <person name="Salcher M."/>
            <person name="Ghai R."/>
            <person name="Kavagutti S V."/>
        </authorList>
    </citation>
    <scope>NUCLEOTIDE SEQUENCE</scope>
</reference>
<gene>
    <name evidence="3" type="ORF">UFOVP622_20</name>
</gene>